<dbReference type="InterPro" id="IPR036572">
    <property type="entry name" value="Doublecortin_dom_sf"/>
</dbReference>
<evidence type="ECO:0000256" key="1">
    <source>
        <dbReference type="PROSITE-ProRule" id="PRU00152"/>
    </source>
</evidence>
<dbReference type="InterPro" id="IPR003533">
    <property type="entry name" value="Doublecortin_dom"/>
</dbReference>
<feature type="compositionally biased region" description="Polar residues" evidence="2">
    <location>
        <begin position="482"/>
        <end position="495"/>
    </location>
</feature>
<reference evidence="5" key="2">
    <citation type="submission" date="2022-06" db="UniProtKB">
        <authorList>
            <consortium name="EnsemblMetazoa"/>
        </authorList>
    </citation>
    <scope>IDENTIFICATION</scope>
    <source>
        <strain evidence="5">DF5081</strain>
    </source>
</reference>
<feature type="compositionally biased region" description="Polar residues" evidence="2">
    <location>
        <begin position="284"/>
        <end position="295"/>
    </location>
</feature>
<dbReference type="Gene3D" id="3.10.20.230">
    <property type="entry name" value="Doublecortin domain"/>
    <property type="match status" value="2"/>
</dbReference>
<sequence length="1416" mass="159256">MPPVQPQNGTIRTFDNPTRTFTRPYSAKTVIVYKDGDNFFTGIRMAVSHHRYKTLHNLMDDLNRFIYLPYGVRTLSHLMGREVITSIDQLQHLGKYVASSFNPPAKSVDLNKIHLSATLRQEHGRSPYFMPPPSSPPPPSLPPIIRSNNRAPPVSIYHLYITQPSKEVLVCLNGAGQFYRALINPIKVPSMEKFLDECTEGLKTRIDYLYTPDGKRIHRIEDILEHDGPRIIACPKGELPHLSENNFSKLPEINPNRYAPRIAYAKVIESNSSFPRIVAAATQRNDSNVSTGNNSIEKRERLPPITNRYIPRKQRPEPSISSGSAPSQQNGTKYTPKTYIPAATSSTRNVRKPAPAPAPSKPQKVDNVTTATAKTKMKKSIKTAPPPVQNNTDTAKSSATNSKDSGYSFRSGSQSEKTDSSARTDRAVAKAKSETERKAQMIRQEMESTYHNQSGSDQIHSEEDHIVEEEDSDYEHVARPIQSGTSEESDSALSSTTTTTNTNNHKRSPTTMSRVINSSTSTVTRRTPSSSSSEHEQRAQSTKSVNSAKSFSREDTPYQRTPSRTSTISTTSTHPASSHLTSHQNSVDDDDVIALSDVNEEPTSGSDTGEEAEEETEAETPAIHTPDTRVQTAASLRSFESESSKAWSRISGYSDKEQILPSDDEDGSSRDVSTADRERAAKRIQVAYKKYTVRKKQVVQYTIEFVLGDRFGIDFNTRLFVILYGENGEKSEKIFTQKVDWLFDRMDYYEPKQWIVINTNKIKKLGIITSVDVGHDKIGYGAGTFIDRVVVTENILENGRRFLFNVEKWFDSGQVDGVIERNMKISSFLYMKKESNIPDEAKMTRVSKGRWEFRLHTMQNDLGGTTSNLTVIGYGTYDSNANLVKNDSLLRDPYSIPLIQIDFGTDIGSLRKVRFEIDGVGDKPNYYLEYVEAMDLDTQERCVLMVNNWLLIDAQPGYKKYQWFREVAIFTMGYHPSPVKTYEGTITFADKSLLLGEDTQIYLQYYADSENNDDISHDASGIFPVVPTKMKNGNINYTYKVDFVTMNVHPRIRVIPQITKLGTDILGGMSILRDVYADVARRTTNDFVEIIGESSLAKELFIETIHQKTGDHTPFQSYYANSTIDFEQNNRKGPYFKQLWPIRSAPYSTARKYKKSEEQPKVEDTATWQLSMCLRDMGLGTPAIPAVVLVGRDRSTFEMECQMSTPSSEVGAWFLKYSCTARNFGNPHKLRVSTDANPPDTQTYLHKNVIICCQMLLEEVLTGTTVFFKVDSEVAEYETLELECTYPDVGGGRGSEYDIVIRTLKGGGDFHPYINLIGEFGDTGFRAYNGVIRYDKTEPMEMFNIMSMTLGSLKSLEIWAKNGTPKNWKGSVRVTTSEELIFESGVLELSKNGQIAVAEMKFLEEIAPVVLGESYL</sequence>
<dbReference type="Proteomes" id="UP000005237">
    <property type="component" value="Unassembled WGS sequence"/>
</dbReference>
<feature type="compositionally biased region" description="Basic and acidic residues" evidence="2">
    <location>
        <begin position="416"/>
        <end position="448"/>
    </location>
</feature>
<dbReference type="SUPFAM" id="SSF49723">
    <property type="entry name" value="Lipase/lipooxygenase domain (PLAT/LH2 domain)"/>
    <property type="match status" value="2"/>
</dbReference>
<protein>
    <recommendedName>
        <fullName evidence="7">Doublecortin domain-containing protein</fullName>
    </recommendedName>
</protein>
<comment type="caution">
    <text evidence="1">Lacks conserved residue(s) required for the propagation of feature annotation.</text>
</comment>
<dbReference type="PANTHER" id="PTHR45901">
    <property type="entry name" value="PROTEIN CBG12474"/>
    <property type="match status" value="1"/>
</dbReference>
<dbReference type="InterPro" id="IPR052970">
    <property type="entry name" value="Inner_ear_hair_cell_LOXHD"/>
</dbReference>
<dbReference type="Gene3D" id="2.60.60.20">
    <property type="entry name" value="PLAT/LH2 domain"/>
    <property type="match status" value="2"/>
</dbReference>
<feature type="region of interest" description="Disordered" evidence="2">
    <location>
        <begin position="284"/>
        <end position="629"/>
    </location>
</feature>
<keyword evidence="6" id="KW-1185">Reference proteome</keyword>
<reference evidence="6" key="1">
    <citation type="submission" date="2010-08" db="EMBL/GenBank/DDBJ databases">
        <authorList>
            <consortium name="Caenorhabditis japonica Sequencing Consortium"/>
            <person name="Wilson R.K."/>
        </authorList>
    </citation>
    <scope>NUCLEOTIDE SEQUENCE [LARGE SCALE GENOMIC DNA]</scope>
    <source>
        <strain evidence="6">DF5081</strain>
    </source>
</reference>
<feature type="domain" description="PLAT" evidence="3">
    <location>
        <begin position="699"/>
        <end position="824"/>
    </location>
</feature>
<name>A0A8R1DQB6_CAEJA</name>
<feature type="compositionally biased region" description="Acidic residues" evidence="2">
    <location>
        <begin position="608"/>
        <end position="618"/>
    </location>
</feature>
<dbReference type="CDD" id="cd00113">
    <property type="entry name" value="PLAT"/>
    <property type="match status" value="1"/>
</dbReference>
<evidence type="ECO:0008006" key="7">
    <source>
        <dbReference type="Google" id="ProtNLM"/>
    </source>
</evidence>
<feature type="compositionally biased region" description="Polar residues" evidence="2">
    <location>
        <begin position="539"/>
        <end position="550"/>
    </location>
</feature>
<evidence type="ECO:0000256" key="2">
    <source>
        <dbReference type="SAM" id="MobiDB-lite"/>
    </source>
</evidence>
<evidence type="ECO:0000313" key="6">
    <source>
        <dbReference type="Proteomes" id="UP000005237"/>
    </source>
</evidence>
<feature type="domain" description="Doublecortin" evidence="4">
    <location>
        <begin position="176"/>
        <end position="245"/>
    </location>
</feature>
<feature type="compositionally biased region" description="Polar residues" evidence="2">
    <location>
        <begin position="449"/>
        <end position="458"/>
    </location>
</feature>
<evidence type="ECO:0000313" key="5">
    <source>
        <dbReference type="EnsemblMetazoa" id="CJA08113.1"/>
    </source>
</evidence>
<dbReference type="PANTHER" id="PTHR45901:SF7">
    <property type="entry name" value="OXYGEN-REGULATED PROTEIN 1"/>
    <property type="match status" value="1"/>
</dbReference>
<evidence type="ECO:0000259" key="3">
    <source>
        <dbReference type="PROSITE" id="PS50095"/>
    </source>
</evidence>
<dbReference type="PROSITE" id="PS50095">
    <property type="entry name" value="PLAT"/>
    <property type="match status" value="2"/>
</dbReference>
<dbReference type="EnsemblMetazoa" id="CJA08113.1">
    <property type="protein sequence ID" value="CJA08113.1"/>
    <property type="gene ID" value="WBGene00127317"/>
</dbReference>
<feature type="compositionally biased region" description="Polar residues" evidence="2">
    <location>
        <begin position="389"/>
        <end position="415"/>
    </location>
</feature>
<dbReference type="Pfam" id="PF03607">
    <property type="entry name" value="DCX"/>
    <property type="match status" value="2"/>
</dbReference>
<dbReference type="InterPro" id="IPR001024">
    <property type="entry name" value="PLAT/LH2_dom"/>
</dbReference>
<feature type="domain" description="PLAT" evidence="3">
    <location>
        <begin position="849"/>
        <end position="964"/>
    </location>
</feature>
<dbReference type="SUPFAM" id="SSF89837">
    <property type="entry name" value="Doublecortin (DC)"/>
    <property type="match status" value="2"/>
</dbReference>
<dbReference type="PROSITE" id="PS50309">
    <property type="entry name" value="DC"/>
    <property type="match status" value="2"/>
</dbReference>
<evidence type="ECO:0000259" key="4">
    <source>
        <dbReference type="PROSITE" id="PS50309"/>
    </source>
</evidence>
<feature type="compositionally biased region" description="Basic and acidic residues" evidence="2">
    <location>
        <begin position="667"/>
        <end position="676"/>
    </location>
</feature>
<feature type="region of interest" description="Disordered" evidence="2">
    <location>
        <begin position="656"/>
        <end position="676"/>
    </location>
</feature>
<dbReference type="SMART" id="SM00308">
    <property type="entry name" value="LH2"/>
    <property type="match status" value="1"/>
</dbReference>
<feature type="compositionally biased region" description="Low complexity" evidence="2">
    <location>
        <begin position="561"/>
        <end position="583"/>
    </location>
</feature>
<dbReference type="SMART" id="SM00537">
    <property type="entry name" value="DCX"/>
    <property type="match status" value="2"/>
</dbReference>
<dbReference type="InterPro" id="IPR036392">
    <property type="entry name" value="PLAT/LH2_dom_sf"/>
</dbReference>
<feature type="domain" description="Doublecortin" evidence="4">
    <location>
        <begin position="28"/>
        <end position="111"/>
    </location>
</feature>
<accession>A0A8R1DQB6</accession>
<feature type="compositionally biased region" description="Low complexity" evidence="2">
    <location>
        <begin position="513"/>
        <end position="532"/>
    </location>
</feature>
<feature type="compositionally biased region" description="Polar residues" evidence="2">
    <location>
        <begin position="319"/>
        <end position="335"/>
    </location>
</feature>
<organism evidence="5 6">
    <name type="scientific">Caenorhabditis japonica</name>
    <dbReference type="NCBI Taxonomy" id="281687"/>
    <lineage>
        <taxon>Eukaryota</taxon>
        <taxon>Metazoa</taxon>
        <taxon>Ecdysozoa</taxon>
        <taxon>Nematoda</taxon>
        <taxon>Chromadorea</taxon>
        <taxon>Rhabditida</taxon>
        <taxon>Rhabditina</taxon>
        <taxon>Rhabditomorpha</taxon>
        <taxon>Rhabditoidea</taxon>
        <taxon>Rhabditidae</taxon>
        <taxon>Peloderinae</taxon>
        <taxon>Caenorhabditis</taxon>
    </lineage>
</organism>
<dbReference type="GO" id="GO:0035556">
    <property type="term" value="P:intracellular signal transduction"/>
    <property type="evidence" value="ECO:0007669"/>
    <property type="project" value="InterPro"/>
</dbReference>
<proteinExistence type="predicted"/>